<dbReference type="InterPro" id="IPR036400">
    <property type="entry name" value="Cyt_B5-like_heme/steroid_sf"/>
</dbReference>
<evidence type="ECO:0000256" key="7">
    <source>
        <dbReference type="ARBA" id="ARBA00023136"/>
    </source>
</evidence>
<keyword evidence="4 10" id="KW-0812">Transmembrane</keyword>
<keyword evidence="13" id="KW-1185">Reference proteome</keyword>
<dbReference type="InterPro" id="IPR001199">
    <property type="entry name" value="Cyt_B5-like_heme/steroid-bd"/>
</dbReference>
<evidence type="ECO:0000256" key="10">
    <source>
        <dbReference type="SAM" id="Phobius"/>
    </source>
</evidence>
<comment type="subcellular location">
    <subcellularLocation>
        <location evidence="1">Cell membrane</location>
    </subcellularLocation>
</comment>
<dbReference type="Gene3D" id="3.10.120.10">
    <property type="entry name" value="Cytochrome b5-like heme/steroid binding domain"/>
    <property type="match status" value="1"/>
</dbReference>
<dbReference type="FunFam" id="3.10.120.10:FF:000006">
    <property type="entry name" value="Membrane steroid-binding protein 1"/>
    <property type="match status" value="1"/>
</dbReference>
<dbReference type="OrthoDB" id="547796at2759"/>
<comment type="similarity">
    <text evidence="8">Belongs to the cytochrome b5 family. MAPR subfamily.</text>
</comment>
<evidence type="ECO:0000256" key="1">
    <source>
        <dbReference type="ARBA" id="ARBA00004236"/>
    </source>
</evidence>
<protein>
    <recommendedName>
        <fullName evidence="11">Cytochrome b5 heme-binding domain-containing protein</fullName>
    </recommendedName>
</protein>
<dbReference type="Pfam" id="PF00173">
    <property type="entry name" value="Cyt-b5"/>
    <property type="match status" value="1"/>
</dbReference>
<feature type="region of interest" description="Disordered" evidence="9">
    <location>
        <begin position="171"/>
        <end position="222"/>
    </location>
</feature>
<evidence type="ECO:0000256" key="3">
    <source>
        <dbReference type="ARBA" id="ARBA00022665"/>
    </source>
</evidence>
<dbReference type="GO" id="GO:0005886">
    <property type="term" value="C:plasma membrane"/>
    <property type="evidence" value="ECO:0007669"/>
    <property type="project" value="UniProtKB-SubCell"/>
</dbReference>
<keyword evidence="3" id="KW-0754">Steroid-binding</keyword>
<comment type="caution">
    <text evidence="12">The sequence shown here is derived from an EMBL/GenBank/DDBJ whole genome shotgun (WGS) entry which is preliminary data.</text>
</comment>
<feature type="transmembrane region" description="Helical" evidence="10">
    <location>
        <begin position="20"/>
        <end position="44"/>
    </location>
</feature>
<organism evidence="12 13">
    <name type="scientific">Kingdonia uniflora</name>
    <dbReference type="NCBI Taxonomy" id="39325"/>
    <lineage>
        <taxon>Eukaryota</taxon>
        <taxon>Viridiplantae</taxon>
        <taxon>Streptophyta</taxon>
        <taxon>Embryophyta</taxon>
        <taxon>Tracheophyta</taxon>
        <taxon>Spermatophyta</taxon>
        <taxon>Magnoliopsida</taxon>
        <taxon>Ranunculales</taxon>
        <taxon>Circaeasteraceae</taxon>
        <taxon>Kingdonia</taxon>
    </lineage>
</organism>
<dbReference type="AlphaFoldDB" id="A0A7J7M2H4"/>
<sequence>MANLELWETLKESIKVYTGLSPTIFFTVVAVALAFYYVVSGLFGSPPPHQTRGRDFDEEMEPLPPPVQLGEIGEEELKVYDGSDPKKPLLMAIKAQIYDVSQSRMFYGPGGPYALFAGKDASRALAKMSFEKEDLTGDIAGLGPFELDALQDWEYKFMSKYVKVGTIKKADVDAPPPSDTSAATDVDVTKTAEDESSAIAATEPVEEHPKEVSVSSNVDKEE</sequence>
<evidence type="ECO:0000256" key="9">
    <source>
        <dbReference type="SAM" id="MobiDB-lite"/>
    </source>
</evidence>
<evidence type="ECO:0000256" key="5">
    <source>
        <dbReference type="ARBA" id="ARBA00022989"/>
    </source>
</evidence>
<accession>A0A7J7M2H4</accession>
<dbReference type="Proteomes" id="UP000541444">
    <property type="component" value="Unassembled WGS sequence"/>
</dbReference>
<keyword evidence="7 10" id="KW-0472">Membrane</keyword>
<keyword evidence="5 10" id="KW-1133">Transmembrane helix</keyword>
<keyword evidence="2" id="KW-1003">Cell membrane</keyword>
<keyword evidence="6" id="KW-0446">Lipid-binding</keyword>
<name>A0A7J7M2H4_9MAGN</name>
<reference evidence="12 13" key="1">
    <citation type="journal article" date="2020" name="IScience">
        <title>Genome Sequencing of the Endangered Kingdonia uniflora (Circaeasteraceae, Ranunculales) Reveals Potential Mechanisms of Evolutionary Specialization.</title>
        <authorList>
            <person name="Sun Y."/>
            <person name="Deng T."/>
            <person name="Zhang A."/>
            <person name="Moore M.J."/>
            <person name="Landis J.B."/>
            <person name="Lin N."/>
            <person name="Zhang H."/>
            <person name="Zhang X."/>
            <person name="Huang J."/>
            <person name="Zhang X."/>
            <person name="Sun H."/>
            <person name="Wang H."/>
        </authorList>
    </citation>
    <scope>NUCLEOTIDE SEQUENCE [LARGE SCALE GENOMIC DNA]</scope>
    <source>
        <strain evidence="12">TB1705</strain>
        <tissue evidence="12">Leaf</tissue>
    </source>
</reference>
<dbReference type="EMBL" id="JACGCM010001816">
    <property type="protein sequence ID" value="KAF6148998.1"/>
    <property type="molecule type" value="Genomic_DNA"/>
</dbReference>
<evidence type="ECO:0000313" key="13">
    <source>
        <dbReference type="Proteomes" id="UP000541444"/>
    </source>
</evidence>
<gene>
    <name evidence="12" type="ORF">GIB67_009617</name>
</gene>
<dbReference type="InterPro" id="IPR050577">
    <property type="entry name" value="MAPR/NEUFC/NENF-like"/>
</dbReference>
<dbReference type="GO" id="GO:0005783">
    <property type="term" value="C:endoplasmic reticulum"/>
    <property type="evidence" value="ECO:0007669"/>
    <property type="project" value="TreeGrafter"/>
</dbReference>
<evidence type="ECO:0000256" key="6">
    <source>
        <dbReference type="ARBA" id="ARBA00023121"/>
    </source>
</evidence>
<dbReference type="PANTHER" id="PTHR10281">
    <property type="entry name" value="MEMBRANE-ASSOCIATED PROGESTERONE RECEPTOR COMPONENT-RELATED"/>
    <property type="match status" value="1"/>
</dbReference>
<evidence type="ECO:0000259" key="11">
    <source>
        <dbReference type="SMART" id="SM01117"/>
    </source>
</evidence>
<feature type="compositionally biased region" description="Polar residues" evidence="9">
    <location>
        <begin position="213"/>
        <end position="222"/>
    </location>
</feature>
<feature type="domain" description="Cytochrome b5 heme-binding" evidence="11">
    <location>
        <begin position="72"/>
        <end position="168"/>
    </location>
</feature>
<proteinExistence type="inferred from homology"/>
<dbReference type="GO" id="GO:0005496">
    <property type="term" value="F:steroid binding"/>
    <property type="evidence" value="ECO:0007669"/>
    <property type="project" value="UniProtKB-KW"/>
</dbReference>
<dbReference type="PANTHER" id="PTHR10281:SF45">
    <property type="entry name" value="MEMBRANE STEROID-BINDING PROTEIN 2"/>
    <property type="match status" value="1"/>
</dbReference>
<evidence type="ECO:0000256" key="8">
    <source>
        <dbReference type="ARBA" id="ARBA00038357"/>
    </source>
</evidence>
<evidence type="ECO:0000256" key="4">
    <source>
        <dbReference type="ARBA" id="ARBA00022692"/>
    </source>
</evidence>
<dbReference type="SMART" id="SM01117">
    <property type="entry name" value="Cyt-b5"/>
    <property type="match status" value="1"/>
</dbReference>
<dbReference type="SUPFAM" id="SSF55856">
    <property type="entry name" value="Cytochrome b5-like heme/steroid binding domain"/>
    <property type="match status" value="1"/>
</dbReference>
<evidence type="ECO:0000313" key="12">
    <source>
        <dbReference type="EMBL" id="KAF6148998.1"/>
    </source>
</evidence>
<evidence type="ECO:0000256" key="2">
    <source>
        <dbReference type="ARBA" id="ARBA00022475"/>
    </source>
</evidence>